<feature type="region of interest" description="Disordered" evidence="1">
    <location>
        <begin position="1"/>
        <end position="41"/>
    </location>
</feature>
<feature type="compositionally biased region" description="Polar residues" evidence="1">
    <location>
        <begin position="547"/>
        <end position="556"/>
    </location>
</feature>
<organism evidence="2 3">
    <name type="scientific">Meripilus lineatus</name>
    <dbReference type="NCBI Taxonomy" id="2056292"/>
    <lineage>
        <taxon>Eukaryota</taxon>
        <taxon>Fungi</taxon>
        <taxon>Dikarya</taxon>
        <taxon>Basidiomycota</taxon>
        <taxon>Agaricomycotina</taxon>
        <taxon>Agaricomycetes</taxon>
        <taxon>Polyporales</taxon>
        <taxon>Meripilaceae</taxon>
        <taxon>Meripilus</taxon>
    </lineage>
</organism>
<protein>
    <submittedName>
        <fullName evidence="2">Uncharacterized protein</fullName>
    </submittedName>
</protein>
<sequence>MAPGNGGQNLGEQRAPTKAQNKTSRKSDTGKTTQERPETMNSVLKARKHMVKQGWMPGDEDFTILDIAQALTQIAEAASAPTRDSIRAAAILITDKLQEEEQNGSGVKEIAERIAELVGNRLEREIGRPLTEVAEGVRESSEQMRAVSTSFENIIKKRKEEETYQGRERGETAQDGTPTYAHMTAKSPQGEKLNGGIAREAYKQKRITLEWPNNGDKSTRALTELELVSKGNLALERMKEEERYEIPEGISFLCARKQGDRGFQLELNTVENANWIRQGDNTKDFTKYFDGGLCTPKVQTFAMLAEFVPVSFEPENQQAVEEMARANGIDVQEIKSTRWIKPIGRRNPGQYTAHLLIHLTSPDTANRVQNEGLIIEAKHVYIRRPQRDPHRCLKCHHYGTGHIAKTCPQKDDTCGTCGKGHRSSECTVNDQEHFWCANCKTKGHASWDRACPIFLEQKRLMHEKHPETNLIYYPTDDPRTWVMNPNPPYARPRQTEDNLRQTRKEGDAMQAPDDGYTTILRRRRQGSKGTSDNQAPPAARPAKTAHTPINPTTGNSDRLKTKSDSEHAAQFSGR</sequence>
<name>A0AAD5V548_9APHY</name>
<feature type="compositionally biased region" description="Basic and acidic residues" evidence="1">
    <location>
        <begin position="493"/>
        <end position="507"/>
    </location>
</feature>
<comment type="caution">
    <text evidence="2">The sequence shown here is derived from an EMBL/GenBank/DDBJ whole genome shotgun (WGS) entry which is preliminary data.</text>
</comment>
<accession>A0AAD5V548</accession>
<feature type="compositionally biased region" description="Basic and acidic residues" evidence="1">
    <location>
        <begin position="161"/>
        <end position="172"/>
    </location>
</feature>
<reference evidence="2" key="1">
    <citation type="submission" date="2022-07" db="EMBL/GenBank/DDBJ databases">
        <title>Genome Sequence of Physisporinus lineatus.</title>
        <authorList>
            <person name="Buettner E."/>
        </authorList>
    </citation>
    <scope>NUCLEOTIDE SEQUENCE</scope>
    <source>
        <strain evidence="2">VT162</strain>
    </source>
</reference>
<feature type="region of interest" description="Disordered" evidence="1">
    <location>
        <begin position="482"/>
        <end position="574"/>
    </location>
</feature>
<feature type="compositionally biased region" description="Basic and acidic residues" evidence="1">
    <location>
        <begin position="557"/>
        <end position="567"/>
    </location>
</feature>
<evidence type="ECO:0000256" key="1">
    <source>
        <dbReference type="SAM" id="MobiDB-lite"/>
    </source>
</evidence>
<dbReference type="Proteomes" id="UP001212997">
    <property type="component" value="Unassembled WGS sequence"/>
</dbReference>
<dbReference type="AlphaFoldDB" id="A0AAD5V548"/>
<keyword evidence="3" id="KW-1185">Reference proteome</keyword>
<feature type="compositionally biased region" description="Basic and acidic residues" evidence="1">
    <location>
        <begin position="25"/>
        <end position="38"/>
    </location>
</feature>
<evidence type="ECO:0000313" key="3">
    <source>
        <dbReference type="Proteomes" id="UP001212997"/>
    </source>
</evidence>
<gene>
    <name evidence="2" type="ORF">NLI96_g4455</name>
</gene>
<feature type="region of interest" description="Disordered" evidence="1">
    <location>
        <begin position="161"/>
        <end position="192"/>
    </location>
</feature>
<proteinExistence type="predicted"/>
<evidence type="ECO:0000313" key="2">
    <source>
        <dbReference type="EMBL" id="KAJ3486121.1"/>
    </source>
</evidence>
<dbReference type="EMBL" id="JANAWD010000131">
    <property type="protein sequence ID" value="KAJ3486121.1"/>
    <property type="molecule type" value="Genomic_DNA"/>
</dbReference>